<dbReference type="EMBL" id="QXGA01010483">
    <property type="protein sequence ID" value="KAE9055353.1"/>
    <property type="molecule type" value="Genomic_DNA"/>
</dbReference>
<reference evidence="5 6" key="1">
    <citation type="submission" date="2018-08" db="EMBL/GenBank/DDBJ databases">
        <title>Genomic investigation of the strawberry pathogen Phytophthora fragariae indicates pathogenicity is determined by transcriptional variation in three key races.</title>
        <authorList>
            <person name="Adams T.M."/>
            <person name="Armitage A.D."/>
            <person name="Sobczyk M.K."/>
            <person name="Bates H.J."/>
            <person name="Dunwell J.M."/>
            <person name="Nellist C.F."/>
            <person name="Harrison R.J."/>
        </authorList>
    </citation>
    <scope>NUCLEOTIDE SEQUENCE [LARGE SCALE GENOMIC DNA]</scope>
    <source>
        <strain evidence="4 5">A4</strain>
        <strain evidence="2 6">NOV-5</strain>
        <strain evidence="3 7">ONT-3</strain>
    </source>
</reference>
<dbReference type="InterPro" id="IPR002156">
    <property type="entry name" value="RNaseH_domain"/>
</dbReference>
<evidence type="ECO:0000313" key="2">
    <source>
        <dbReference type="EMBL" id="KAE9055353.1"/>
    </source>
</evidence>
<dbReference type="Gene3D" id="3.30.420.10">
    <property type="entry name" value="Ribonuclease H-like superfamily/Ribonuclease H"/>
    <property type="match status" value="1"/>
</dbReference>
<dbReference type="Proteomes" id="UP000440732">
    <property type="component" value="Unassembled WGS sequence"/>
</dbReference>
<dbReference type="Proteomes" id="UP000437068">
    <property type="component" value="Unassembled WGS sequence"/>
</dbReference>
<dbReference type="EMBL" id="QXFX01000478">
    <property type="protein sequence ID" value="KAE9114180.1"/>
    <property type="molecule type" value="Genomic_DNA"/>
</dbReference>
<comment type="caution">
    <text evidence="4">The sequence shown here is derived from an EMBL/GenBank/DDBJ whole genome shotgun (WGS) entry which is preliminary data.</text>
</comment>
<dbReference type="EMBL" id="QXGE01012156">
    <property type="protein sequence ID" value="KAE9256783.1"/>
    <property type="molecule type" value="Genomic_DNA"/>
</dbReference>
<name>A0A6A4AI04_9STRA</name>
<protein>
    <recommendedName>
        <fullName evidence="1">RNase H type-1 domain-containing protein</fullName>
    </recommendedName>
</protein>
<organism evidence="4 5">
    <name type="scientific">Phytophthora fragariae</name>
    <dbReference type="NCBI Taxonomy" id="53985"/>
    <lineage>
        <taxon>Eukaryota</taxon>
        <taxon>Sar</taxon>
        <taxon>Stramenopiles</taxon>
        <taxon>Oomycota</taxon>
        <taxon>Peronosporomycetes</taxon>
        <taxon>Peronosporales</taxon>
        <taxon>Peronosporaceae</taxon>
        <taxon>Phytophthora</taxon>
    </lineage>
</organism>
<feature type="domain" description="RNase H type-1" evidence="1">
    <location>
        <begin position="24"/>
        <end position="113"/>
    </location>
</feature>
<accession>A0A6A4AI04</accession>
<dbReference type="AlphaFoldDB" id="A0A6A4AI04"/>
<gene>
    <name evidence="4" type="ORF">PF001_g33365</name>
    <name evidence="2" type="ORF">PF006_g32982</name>
    <name evidence="3" type="ORF">PF010_g9798</name>
</gene>
<evidence type="ECO:0000259" key="1">
    <source>
        <dbReference type="Pfam" id="PF13456"/>
    </source>
</evidence>
<dbReference type="GO" id="GO:0004523">
    <property type="term" value="F:RNA-DNA hybrid ribonuclease activity"/>
    <property type="evidence" value="ECO:0007669"/>
    <property type="project" value="InterPro"/>
</dbReference>
<dbReference type="Proteomes" id="UP000488956">
    <property type="component" value="Unassembled WGS sequence"/>
</dbReference>
<sequence>MIAAVNLTTGQAAMKYMSGAYLEGRQLTSTMAAHIGLLRGLKYCRQHGWLNVHVAGDNDIVIRHYATRRAPRGKKLQGTYWITRRVADAVAVSSWRSVPREYNATARALAHMARTTQVSMEWTELTTHRDGERWGAIRSKATGDVARWLTDGPEAGSPQLATSTV</sequence>
<dbReference type="InterPro" id="IPR036397">
    <property type="entry name" value="RNaseH_sf"/>
</dbReference>
<evidence type="ECO:0000313" key="3">
    <source>
        <dbReference type="EMBL" id="KAE9114180.1"/>
    </source>
</evidence>
<proteinExistence type="predicted"/>
<evidence type="ECO:0000313" key="4">
    <source>
        <dbReference type="EMBL" id="KAE9256783.1"/>
    </source>
</evidence>
<dbReference type="Pfam" id="PF13456">
    <property type="entry name" value="RVT_3"/>
    <property type="match status" value="1"/>
</dbReference>
<evidence type="ECO:0000313" key="7">
    <source>
        <dbReference type="Proteomes" id="UP000488956"/>
    </source>
</evidence>
<evidence type="ECO:0000313" key="6">
    <source>
        <dbReference type="Proteomes" id="UP000440732"/>
    </source>
</evidence>
<evidence type="ECO:0000313" key="5">
    <source>
        <dbReference type="Proteomes" id="UP000437068"/>
    </source>
</evidence>
<dbReference type="GO" id="GO:0003676">
    <property type="term" value="F:nucleic acid binding"/>
    <property type="evidence" value="ECO:0007669"/>
    <property type="project" value="InterPro"/>
</dbReference>